<feature type="compositionally biased region" description="Polar residues" evidence="1">
    <location>
        <begin position="72"/>
        <end position="103"/>
    </location>
</feature>
<feature type="region of interest" description="Disordered" evidence="1">
    <location>
        <begin position="64"/>
        <end position="103"/>
    </location>
</feature>
<protein>
    <submittedName>
        <fullName evidence="2">Uncharacterized protein</fullName>
    </submittedName>
</protein>
<dbReference type="PANTHER" id="PTHR33738">
    <property type="entry name" value="EMB|CAB82975.1"/>
    <property type="match status" value="1"/>
</dbReference>
<name>A0AAQ3KE78_9LILI</name>
<keyword evidence="3" id="KW-1185">Reference proteome</keyword>
<evidence type="ECO:0000256" key="1">
    <source>
        <dbReference type="SAM" id="MobiDB-lite"/>
    </source>
</evidence>
<dbReference type="Proteomes" id="UP001327560">
    <property type="component" value="Chromosome 5"/>
</dbReference>
<accession>A0AAQ3KE78</accession>
<organism evidence="2 3">
    <name type="scientific">Canna indica</name>
    <name type="common">Indian-shot</name>
    <dbReference type="NCBI Taxonomy" id="4628"/>
    <lineage>
        <taxon>Eukaryota</taxon>
        <taxon>Viridiplantae</taxon>
        <taxon>Streptophyta</taxon>
        <taxon>Embryophyta</taxon>
        <taxon>Tracheophyta</taxon>
        <taxon>Spermatophyta</taxon>
        <taxon>Magnoliopsida</taxon>
        <taxon>Liliopsida</taxon>
        <taxon>Zingiberales</taxon>
        <taxon>Cannaceae</taxon>
        <taxon>Canna</taxon>
    </lineage>
</organism>
<reference evidence="2 3" key="1">
    <citation type="submission" date="2023-10" db="EMBL/GenBank/DDBJ databases">
        <title>Chromosome-scale genome assembly provides insights into flower coloration mechanisms of Canna indica.</title>
        <authorList>
            <person name="Li C."/>
        </authorList>
    </citation>
    <scope>NUCLEOTIDE SEQUENCE [LARGE SCALE GENOMIC DNA]</scope>
    <source>
        <tissue evidence="2">Flower</tissue>
    </source>
</reference>
<dbReference type="AlphaFoldDB" id="A0AAQ3KE78"/>
<evidence type="ECO:0000313" key="2">
    <source>
        <dbReference type="EMBL" id="WOL06957.1"/>
    </source>
</evidence>
<dbReference type="PANTHER" id="PTHR33738:SF8">
    <property type="entry name" value="OS05G0454500 PROTEIN"/>
    <property type="match status" value="1"/>
</dbReference>
<evidence type="ECO:0000313" key="3">
    <source>
        <dbReference type="Proteomes" id="UP001327560"/>
    </source>
</evidence>
<feature type="compositionally biased region" description="Low complexity" evidence="1">
    <location>
        <begin position="22"/>
        <end position="35"/>
    </location>
</feature>
<gene>
    <name evidence="2" type="ORF">Cni_G15692</name>
</gene>
<proteinExistence type="predicted"/>
<sequence>MESKKNPSFPPIADEKFGRKTAYPSAGSSPSSPGYFSTVIPPASTVIAKDLSHSDLCWTLNKQRNEGRIANARSTNPGSPTNRQSTQNKDAKSTYPNEYNDSPYFGSSVNYGARDSFYASSSSTRTSKTSENKYRADEGADLGDIHVADRGEWWQGSLYY</sequence>
<dbReference type="EMBL" id="CP136894">
    <property type="protein sequence ID" value="WOL06957.1"/>
    <property type="molecule type" value="Genomic_DNA"/>
</dbReference>
<feature type="region of interest" description="Disordered" evidence="1">
    <location>
        <begin position="1"/>
        <end position="39"/>
    </location>
</feature>